<dbReference type="PANTHER" id="PTHR33529:SF8">
    <property type="entry name" value="PERMEASE, YJGP_YJGQ FAMILY"/>
    <property type="match status" value="1"/>
</dbReference>
<name>A0A2T4DAT9_9BACT</name>
<dbReference type="GO" id="GO:0043190">
    <property type="term" value="C:ATP-binding cassette (ABC) transporter complex"/>
    <property type="evidence" value="ECO:0007669"/>
    <property type="project" value="TreeGrafter"/>
</dbReference>
<evidence type="ECO:0000313" key="8">
    <source>
        <dbReference type="Proteomes" id="UP000240608"/>
    </source>
</evidence>
<feature type="transmembrane region" description="Helical" evidence="6">
    <location>
        <begin position="113"/>
        <end position="133"/>
    </location>
</feature>
<gene>
    <name evidence="7" type="ORF">C9994_16675</name>
</gene>
<feature type="transmembrane region" description="Helical" evidence="6">
    <location>
        <begin position="145"/>
        <end position="165"/>
    </location>
</feature>
<dbReference type="Pfam" id="PF03739">
    <property type="entry name" value="LptF_LptG"/>
    <property type="match status" value="1"/>
</dbReference>
<feature type="transmembrane region" description="Helical" evidence="6">
    <location>
        <begin position="171"/>
        <end position="192"/>
    </location>
</feature>
<evidence type="ECO:0000256" key="6">
    <source>
        <dbReference type="SAM" id="Phobius"/>
    </source>
</evidence>
<dbReference type="GO" id="GO:0015920">
    <property type="term" value="P:lipopolysaccharide transport"/>
    <property type="evidence" value="ECO:0007669"/>
    <property type="project" value="TreeGrafter"/>
</dbReference>
<proteinExistence type="predicted"/>
<keyword evidence="5 6" id="KW-0472">Membrane</keyword>
<keyword evidence="4 6" id="KW-1133">Transmembrane helix</keyword>
<dbReference type="Proteomes" id="UP000240608">
    <property type="component" value="Unassembled WGS sequence"/>
</dbReference>
<evidence type="ECO:0000256" key="1">
    <source>
        <dbReference type="ARBA" id="ARBA00004651"/>
    </source>
</evidence>
<comment type="caution">
    <text evidence="7">The sequence shown here is derived from an EMBL/GenBank/DDBJ whole genome shotgun (WGS) entry which is preliminary data.</text>
</comment>
<evidence type="ECO:0000256" key="4">
    <source>
        <dbReference type="ARBA" id="ARBA00022989"/>
    </source>
</evidence>
<accession>A0A2T4DAT9</accession>
<sequence length="197" mass="22704">ESYNNQRDVGYRFTLEKITDRELKEKLSARRIEWDSVKNSWVIKDWELRTIDGFKEKVTFGTEMDTVLNFTPNDFENNHGLQETLTMAELNDYISLLRERGADNVKIYLIERYIRYMSPFAALILTFIGVILSSKKTRGGTGGQIALGFVIAFVFIIFFILSKAIAENSTLNPILAVWSPNIIFSIVGLILYKYVPR</sequence>
<dbReference type="PANTHER" id="PTHR33529">
    <property type="entry name" value="SLR0882 PROTEIN-RELATED"/>
    <property type="match status" value="1"/>
</dbReference>
<dbReference type="AlphaFoldDB" id="A0A2T4DAT9"/>
<comment type="subcellular location">
    <subcellularLocation>
        <location evidence="1">Cell membrane</location>
        <topology evidence="1">Multi-pass membrane protein</topology>
    </subcellularLocation>
</comment>
<protein>
    <submittedName>
        <fullName evidence="7">Permease</fullName>
    </submittedName>
</protein>
<reference evidence="7 8" key="1">
    <citation type="submission" date="2018-03" db="EMBL/GenBank/DDBJ databases">
        <title>Cross-interface Injection: A General Nanoliter Liquid Handling Method Applied to Single Cells Genome Amplification Automated Nanoliter Liquid Handling Applied to Single Cell Multiple Displacement Amplification.</title>
        <authorList>
            <person name="Yun J."/>
            <person name="Xu P."/>
            <person name="Xu J."/>
            <person name="Dai X."/>
            <person name="Wang Y."/>
            <person name="Zheng X."/>
            <person name="Cao C."/>
            <person name="Yi Q."/>
            <person name="Zhu Y."/>
            <person name="Wang L."/>
            <person name="Dong Z."/>
            <person name="Huang Y."/>
            <person name="Huang L."/>
            <person name="Du W."/>
        </authorList>
    </citation>
    <scope>NUCLEOTIDE SEQUENCE [LARGE SCALE GENOMIC DNA]</scope>
    <source>
        <strain evidence="7 8">Z-D1-2</strain>
    </source>
</reference>
<evidence type="ECO:0000256" key="5">
    <source>
        <dbReference type="ARBA" id="ARBA00023136"/>
    </source>
</evidence>
<evidence type="ECO:0000256" key="2">
    <source>
        <dbReference type="ARBA" id="ARBA00022475"/>
    </source>
</evidence>
<evidence type="ECO:0000256" key="3">
    <source>
        <dbReference type="ARBA" id="ARBA00022692"/>
    </source>
</evidence>
<evidence type="ECO:0000313" key="7">
    <source>
        <dbReference type="EMBL" id="PTB90832.1"/>
    </source>
</evidence>
<organism evidence="7 8">
    <name type="scientific">Marivirga lumbricoides</name>
    <dbReference type="NCBI Taxonomy" id="1046115"/>
    <lineage>
        <taxon>Bacteria</taxon>
        <taxon>Pseudomonadati</taxon>
        <taxon>Bacteroidota</taxon>
        <taxon>Cytophagia</taxon>
        <taxon>Cytophagales</taxon>
        <taxon>Marivirgaceae</taxon>
        <taxon>Marivirga</taxon>
    </lineage>
</organism>
<keyword evidence="3 6" id="KW-0812">Transmembrane</keyword>
<dbReference type="EMBL" id="PYVU01000552">
    <property type="protein sequence ID" value="PTB90832.1"/>
    <property type="molecule type" value="Genomic_DNA"/>
</dbReference>
<feature type="non-terminal residue" evidence="7">
    <location>
        <position position="1"/>
    </location>
</feature>
<keyword evidence="2" id="KW-1003">Cell membrane</keyword>
<dbReference type="InterPro" id="IPR005495">
    <property type="entry name" value="LptG/LptF_permease"/>
</dbReference>